<keyword evidence="2" id="KW-1133">Transmembrane helix</keyword>
<keyword evidence="5" id="KW-1185">Reference proteome</keyword>
<gene>
    <name evidence="4" type="ORF">DFH94DRAFT_398646</name>
</gene>
<proteinExistence type="predicted"/>
<feature type="transmembrane region" description="Helical" evidence="2">
    <location>
        <begin position="222"/>
        <end position="245"/>
    </location>
</feature>
<feature type="region of interest" description="Disordered" evidence="1">
    <location>
        <begin position="707"/>
        <end position="759"/>
    </location>
</feature>
<keyword evidence="2" id="KW-0472">Membrane</keyword>
<dbReference type="AlphaFoldDB" id="A0A9P5JU41"/>
<reference evidence="4" key="1">
    <citation type="submission" date="2019-10" db="EMBL/GenBank/DDBJ databases">
        <authorList>
            <consortium name="DOE Joint Genome Institute"/>
            <person name="Kuo A."/>
            <person name="Miyauchi S."/>
            <person name="Kiss E."/>
            <person name="Drula E."/>
            <person name="Kohler A."/>
            <person name="Sanchez-Garcia M."/>
            <person name="Andreopoulos B."/>
            <person name="Barry K.W."/>
            <person name="Bonito G."/>
            <person name="Buee M."/>
            <person name="Carver A."/>
            <person name="Chen C."/>
            <person name="Cichocki N."/>
            <person name="Clum A."/>
            <person name="Culley D."/>
            <person name="Crous P.W."/>
            <person name="Fauchery L."/>
            <person name="Girlanda M."/>
            <person name="Hayes R."/>
            <person name="Keri Z."/>
            <person name="LaButti K."/>
            <person name="Lipzen A."/>
            <person name="Lombard V."/>
            <person name="Magnuson J."/>
            <person name="Maillard F."/>
            <person name="Morin E."/>
            <person name="Murat C."/>
            <person name="Nolan M."/>
            <person name="Ohm R."/>
            <person name="Pangilinan J."/>
            <person name="Pereira M."/>
            <person name="Perotto S."/>
            <person name="Peter M."/>
            <person name="Riley R."/>
            <person name="Sitrit Y."/>
            <person name="Stielow B."/>
            <person name="Szollosi G."/>
            <person name="Zifcakova L."/>
            <person name="Stursova M."/>
            <person name="Spatafora J.W."/>
            <person name="Tedersoo L."/>
            <person name="Vaario L.-M."/>
            <person name="Yamada A."/>
            <person name="Yan M."/>
            <person name="Wang P."/>
            <person name="Xu J."/>
            <person name="Bruns T."/>
            <person name="Baldrian P."/>
            <person name="Vilgalys R."/>
            <person name="Henrissat B."/>
            <person name="Grigoriev I.V."/>
            <person name="Hibbett D."/>
            <person name="Nagy L.G."/>
            <person name="Martin F.M."/>
        </authorList>
    </citation>
    <scope>NUCLEOTIDE SEQUENCE</scope>
    <source>
        <strain evidence="4">Prilba</strain>
    </source>
</reference>
<evidence type="ECO:0000313" key="4">
    <source>
        <dbReference type="EMBL" id="KAF8463956.1"/>
    </source>
</evidence>
<dbReference type="InterPro" id="IPR045338">
    <property type="entry name" value="DUF6535"/>
</dbReference>
<comment type="caution">
    <text evidence="4">The sequence shown here is derived from an EMBL/GenBank/DDBJ whole genome shotgun (WGS) entry which is preliminary data.</text>
</comment>
<evidence type="ECO:0000256" key="2">
    <source>
        <dbReference type="SAM" id="Phobius"/>
    </source>
</evidence>
<keyword evidence="2" id="KW-0812">Transmembrane</keyword>
<dbReference type="Proteomes" id="UP000759537">
    <property type="component" value="Unassembled WGS sequence"/>
</dbReference>
<feature type="transmembrane region" description="Helical" evidence="2">
    <location>
        <begin position="135"/>
        <end position="153"/>
    </location>
</feature>
<accession>A0A9P5JU41</accession>
<reference evidence="4" key="2">
    <citation type="journal article" date="2020" name="Nat. Commun.">
        <title>Large-scale genome sequencing of mycorrhizal fungi provides insights into the early evolution of symbiotic traits.</title>
        <authorList>
            <person name="Miyauchi S."/>
            <person name="Kiss E."/>
            <person name="Kuo A."/>
            <person name="Drula E."/>
            <person name="Kohler A."/>
            <person name="Sanchez-Garcia M."/>
            <person name="Morin E."/>
            <person name="Andreopoulos B."/>
            <person name="Barry K.W."/>
            <person name="Bonito G."/>
            <person name="Buee M."/>
            <person name="Carver A."/>
            <person name="Chen C."/>
            <person name="Cichocki N."/>
            <person name="Clum A."/>
            <person name="Culley D."/>
            <person name="Crous P.W."/>
            <person name="Fauchery L."/>
            <person name="Girlanda M."/>
            <person name="Hayes R.D."/>
            <person name="Keri Z."/>
            <person name="LaButti K."/>
            <person name="Lipzen A."/>
            <person name="Lombard V."/>
            <person name="Magnuson J."/>
            <person name="Maillard F."/>
            <person name="Murat C."/>
            <person name="Nolan M."/>
            <person name="Ohm R.A."/>
            <person name="Pangilinan J."/>
            <person name="Pereira M.F."/>
            <person name="Perotto S."/>
            <person name="Peter M."/>
            <person name="Pfister S."/>
            <person name="Riley R."/>
            <person name="Sitrit Y."/>
            <person name="Stielow J.B."/>
            <person name="Szollosi G."/>
            <person name="Zifcakova L."/>
            <person name="Stursova M."/>
            <person name="Spatafora J.W."/>
            <person name="Tedersoo L."/>
            <person name="Vaario L.M."/>
            <person name="Yamada A."/>
            <person name="Yan M."/>
            <person name="Wang P."/>
            <person name="Xu J."/>
            <person name="Bruns T."/>
            <person name="Baldrian P."/>
            <person name="Vilgalys R."/>
            <person name="Dunand C."/>
            <person name="Henrissat B."/>
            <person name="Grigoriev I.V."/>
            <person name="Hibbett D."/>
            <person name="Nagy L.G."/>
            <person name="Martin F.M."/>
        </authorList>
    </citation>
    <scope>NUCLEOTIDE SEQUENCE</scope>
    <source>
        <strain evidence="4">Prilba</strain>
    </source>
</reference>
<protein>
    <recommendedName>
        <fullName evidence="3">DUF6535 domain-containing protein</fullName>
    </recommendedName>
</protein>
<feature type="domain" description="DUF6535" evidence="3">
    <location>
        <begin position="37"/>
        <end position="217"/>
    </location>
</feature>
<dbReference type="OrthoDB" id="3219854at2759"/>
<feature type="transmembrane region" description="Helical" evidence="2">
    <location>
        <begin position="252"/>
        <end position="271"/>
    </location>
</feature>
<feature type="region of interest" description="Disordered" evidence="1">
    <location>
        <begin position="1"/>
        <end position="29"/>
    </location>
</feature>
<dbReference type="EMBL" id="WHVB01000059">
    <property type="protein sequence ID" value="KAF8463956.1"/>
    <property type="molecule type" value="Genomic_DNA"/>
</dbReference>
<name>A0A9P5JU41_9AGAM</name>
<dbReference type="Pfam" id="PF20153">
    <property type="entry name" value="DUF6535"/>
    <property type="match status" value="1"/>
</dbReference>
<evidence type="ECO:0000259" key="3">
    <source>
        <dbReference type="Pfam" id="PF20153"/>
    </source>
</evidence>
<evidence type="ECO:0000313" key="5">
    <source>
        <dbReference type="Proteomes" id="UP000759537"/>
    </source>
</evidence>
<sequence length="759" mass="84545">MAHSAENAHDIPLAELDAPPTQGDSDLSNSSEALFSMYLDRANAEDKEMVESWKGDAEGMLLFTGLFSAAVAALLALSVPNIQLGSQDIAAFYLAQIHQELSTQPNGSKPSIPSSLSDPNETYTPPTSGVWVNGLWFMSLVISLTCALLATLVQQWARRYQRVAYPRCSPHKKARIRAFYKHGVEKLHIPWMIEVLPALLHISLFLFFAGLSVFLFTVHHTIFKVVTSWIALCVILYACLTFLPIIRKDSPYSAPLSASVSFCLTGIRYLFFRLLREFPEFESTICTPLRSHDQGAVHLDDFFSHSMSKTAEQYALKLPPGIDHNSLLWTFESLDEDTDLEKFFEGLPRLCDSETGKKLNLQEGFIGPHKKKLSSVLIELMNRTLSSDLVTEFVKQRRMIICTKAIESTSLLGPWWILRCVLLGDWYRFLGCIEFGLFVQRWKSITHPVTTFYAQCVAAFTISLVRRDERRIQLASNLLNDSSLLKYVAKDAKGDSILLANAIFIIRRTVQTYSGSAERHRKDILGASWRTLETVCKLDIGISSPELQHEFCGLWNQLVDAAQTGHRSHDVLISTLKNIRRLYIALHDVPSTAFYTTTDDHVLDNPKSYPMCTIDHHQPSQITDLEFDEPTPDSADPPPTPNFMPMPTPTFPYSPAPPSTFAPYHPSPTAPCRTVPVSYHPRGTFGPPYVDPQSHLAAPHPGTAILFPVPQHTPALNVPPGGNVRSQPSPPPKSTSSVSSIHLDTSNALLIHDSSGGRV</sequence>
<feature type="transmembrane region" description="Helical" evidence="2">
    <location>
        <begin position="195"/>
        <end position="216"/>
    </location>
</feature>
<evidence type="ECO:0000256" key="1">
    <source>
        <dbReference type="SAM" id="MobiDB-lite"/>
    </source>
</evidence>
<organism evidence="4 5">
    <name type="scientific">Russula ochroleuca</name>
    <dbReference type="NCBI Taxonomy" id="152965"/>
    <lineage>
        <taxon>Eukaryota</taxon>
        <taxon>Fungi</taxon>
        <taxon>Dikarya</taxon>
        <taxon>Basidiomycota</taxon>
        <taxon>Agaricomycotina</taxon>
        <taxon>Agaricomycetes</taxon>
        <taxon>Russulales</taxon>
        <taxon>Russulaceae</taxon>
        <taxon>Russula</taxon>
    </lineage>
</organism>
<feature type="transmembrane region" description="Helical" evidence="2">
    <location>
        <begin position="59"/>
        <end position="79"/>
    </location>
</feature>